<dbReference type="RefSeq" id="WP_285274272.1">
    <property type="nucleotide sequence ID" value="NZ_JASNVW010000006.1"/>
</dbReference>
<keyword evidence="2" id="KW-1185">Reference proteome</keyword>
<sequence length="154" mass="17538">MPSLGFELDDIMICIYALNDKDMDCVSESLQAIYEISSFLGVKIRYSTFSSLVNYVRSWAMLTDFEKEQLAELIRLLIEEYRRYEYEEVKKIAQKIFKIAIGAQIEFKSAKDAIELALNVTYALLVSTVAVESSEKDSGLVMELIKPQEANIIA</sequence>
<organism evidence="1 2">
    <name type="scientific">Ignisphaera cupida</name>
    <dbReference type="NCBI Taxonomy" id="3050454"/>
    <lineage>
        <taxon>Archaea</taxon>
        <taxon>Thermoproteota</taxon>
        <taxon>Thermoprotei</taxon>
        <taxon>Desulfurococcales</taxon>
        <taxon>Desulfurococcaceae</taxon>
        <taxon>Ignisphaera</taxon>
    </lineage>
</organism>
<evidence type="ECO:0008006" key="3">
    <source>
        <dbReference type="Google" id="ProtNLM"/>
    </source>
</evidence>
<reference evidence="1 2" key="1">
    <citation type="submission" date="2023-05" db="EMBL/GenBank/DDBJ databases">
        <title>A new hyperthermophilic archaea 'Ignisphaera cupida' sp. nov. and description of the family 'Ignisphaeraceae' fam. nov.</title>
        <authorList>
            <person name="Podosokorskaya O.A."/>
            <person name="Elcheninov A.G."/>
            <person name="Klukina A."/>
            <person name="Merkel A.Y."/>
        </authorList>
    </citation>
    <scope>NUCLEOTIDE SEQUENCE [LARGE SCALE GENOMIC DNA]</scope>
    <source>
        <strain evidence="1 2">4213-co</strain>
    </source>
</reference>
<proteinExistence type="predicted"/>
<evidence type="ECO:0000313" key="1">
    <source>
        <dbReference type="EMBL" id="MDK6029285.1"/>
    </source>
</evidence>
<comment type="caution">
    <text evidence="1">The sequence shown here is derived from an EMBL/GenBank/DDBJ whole genome shotgun (WGS) entry which is preliminary data.</text>
</comment>
<dbReference type="AlphaFoldDB" id="A0ABD4Z7V2"/>
<name>A0ABD4Z7V2_9CREN</name>
<evidence type="ECO:0000313" key="2">
    <source>
        <dbReference type="Proteomes" id="UP001529235"/>
    </source>
</evidence>
<gene>
    <name evidence="1" type="ORF">QPL79_07905</name>
</gene>
<dbReference type="Proteomes" id="UP001529235">
    <property type="component" value="Unassembled WGS sequence"/>
</dbReference>
<dbReference type="EMBL" id="JASNVW010000006">
    <property type="protein sequence ID" value="MDK6029285.1"/>
    <property type="molecule type" value="Genomic_DNA"/>
</dbReference>
<protein>
    <recommendedName>
        <fullName evidence="3">Type II toxin-antitoxin system VapC family toxin</fullName>
    </recommendedName>
</protein>
<accession>A0ABD4Z7V2</accession>